<comment type="subcellular location">
    <subcellularLocation>
        <location evidence="1">Cell envelope</location>
    </subcellularLocation>
</comment>
<accession>A0A1I0XQ83</accession>
<proteinExistence type="predicted"/>
<gene>
    <name evidence="5" type="ORF">SAMN05216249_10785</name>
</gene>
<evidence type="ECO:0000256" key="1">
    <source>
        <dbReference type="ARBA" id="ARBA00004196"/>
    </source>
</evidence>
<evidence type="ECO:0000313" key="5">
    <source>
        <dbReference type="EMBL" id="SFB03299.1"/>
    </source>
</evidence>
<dbReference type="AlphaFoldDB" id="A0A1I0XQ83"/>
<dbReference type="RefSeq" id="WP_177205595.1">
    <property type="nucleotide sequence ID" value="NZ_FOJY01000007.1"/>
</dbReference>
<dbReference type="InterPro" id="IPR013378">
    <property type="entry name" value="InlB-like_B-rpt"/>
</dbReference>
<dbReference type="InterPro" id="IPR003646">
    <property type="entry name" value="SH3-like_bac-type"/>
</dbReference>
<keyword evidence="3" id="KW-0732">Signal</keyword>
<feature type="coiled-coil region" evidence="2">
    <location>
        <begin position="45"/>
        <end position="83"/>
    </location>
</feature>
<dbReference type="Proteomes" id="UP000198838">
    <property type="component" value="Unassembled WGS sequence"/>
</dbReference>
<keyword evidence="2" id="KW-0175">Coiled coil</keyword>
<dbReference type="STRING" id="1120918.SAMN05216249_10785"/>
<dbReference type="Gene3D" id="2.30.30.40">
    <property type="entry name" value="SH3 Domains"/>
    <property type="match status" value="1"/>
</dbReference>
<name>A0A1I0XQ83_9FIRM</name>
<dbReference type="Pfam" id="PF09479">
    <property type="entry name" value="Flg_new"/>
    <property type="match status" value="2"/>
</dbReference>
<sequence length="632" mass="69809">MKKRIISVVLAFSLAVANILPVNAQSDLTPDSLEETDTLNDDNKVDTKQEVNEEDNNQISDKEKELNALLTSAKEALKELASQKDIMALVYLTDSYDLKEKPDSSSNSLEKLTSGDTVFIKDIEINDGKIWYFVSHNDKKGYIEKAYLAYSDEDFIAFEDKYVTEIKNLLDTLYALDDGVLCAKSSNYADIAQFPSSYHSYLNALKKAHPNWTFVKQNTNLNWSSVIANEKGAKSLVPGSYVAAYKDGAYGSGGWYYASEAAIKYVMDPRNYLNEDSIFAFELLTYNSSYQTKTAVSKVLANSFMSGALRDNKSMTYATAFYEIGKSLGVSPLFLACRVYQEQGAAGTSPLISGTYSGYTGYYNYFNIGASGSTNAQVIASGLSYAKRQGWNSVYKALKGGSQIVASSYILAGQDTLYLQKYNVTSKNTYNHQYMQNIFAPMSEGASEKKAYMNTGSINNTFVFKIPVYNNMPSSASPKPTENTYNLKFDRNGGDPDTSKYYMYWVYGLKYGTTYKVAKCNYVKSGYDFAGWNTKADGSGTAVADQGSFKNLTKTNGATVTLYAQWVKKGSGNTYTVKYKINGTGTGSMSNQKITYGKTANLKAITFCRTGYIFTGWNTKANGSGKKYGDKA</sequence>
<feature type="chain" id="PRO_5011698339" evidence="3">
    <location>
        <begin position="25"/>
        <end position="632"/>
    </location>
</feature>
<organism evidence="5 6">
    <name type="scientific">Acetitomaculum ruminis DSM 5522</name>
    <dbReference type="NCBI Taxonomy" id="1120918"/>
    <lineage>
        <taxon>Bacteria</taxon>
        <taxon>Bacillati</taxon>
        <taxon>Bacillota</taxon>
        <taxon>Clostridia</taxon>
        <taxon>Lachnospirales</taxon>
        <taxon>Lachnospiraceae</taxon>
        <taxon>Acetitomaculum</taxon>
    </lineage>
</organism>
<reference evidence="5 6" key="1">
    <citation type="submission" date="2016-10" db="EMBL/GenBank/DDBJ databases">
        <authorList>
            <person name="de Groot N.N."/>
        </authorList>
    </citation>
    <scope>NUCLEOTIDE SEQUENCE [LARGE SCALE GENOMIC DNA]</scope>
    <source>
        <strain evidence="5 6">DSM 5522</strain>
    </source>
</reference>
<protein>
    <submittedName>
        <fullName evidence="5">Listeria/Bacterioides repeat-containing protein</fullName>
    </submittedName>
</protein>
<feature type="domain" description="SH3b" evidence="4">
    <location>
        <begin position="98"/>
        <end position="148"/>
    </location>
</feature>
<feature type="non-terminal residue" evidence="5">
    <location>
        <position position="632"/>
    </location>
</feature>
<evidence type="ECO:0000313" key="6">
    <source>
        <dbReference type="Proteomes" id="UP000198838"/>
    </source>
</evidence>
<dbReference type="EMBL" id="FOJY01000007">
    <property type="protein sequence ID" value="SFB03299.1"/>
    <property type="molecule type" value="Genomic_DNA"/>
</dbReference>
<evidence type="ECO:0000256" key="3">
    <source>
        <dbReference type="SAM" id="SignalP"/>
    </source>
</evidence>
<feature type="signal peptide" evidence="3">
    <location>
        <begin position="1"/>
        <end position="24"/>
    </location>
</feature>
<dbReference type="Gene3D" id="2.60.40.4270">
    <property type="entry name" value="Listeria-Bacteroides repeat domain"/>
    <property type="match status" value="2"/>
</dbReference>
<dbReference type="Pfam" id="PF08239">
    <property type="entry name" value="SH3_3"/>
    <property type="match status" value="1"/>
</dbReference>
<keyword evidence="6" id="KW-1185">Reference proteome</keyword>
<dbReference type="InterPro" id="IPR042229">
    <property type="entry name" value="Listeria/Bacterioides_rpt_sf"/>
</dbReference>
<evidence type="ECO:0000256" key="2">
    <source>
        <dbReference type="SAM" id="Coils"/>
    </source>
</evidence>
<evidence type="ECO:0000259" key="4">
    <source>
        <dbReference type="Pfam" id="PF08239"/>
    </source>
</evidence>
<dbReference type="GO" id="GO:0030313">
    <property type="term" value="C:cell envelope"/>
    <property type="evidence" value="ECO:0007669"/>
    <property type="project" value="UniProtKB-SubCell"/>
</dbReference>